<evidence type="ECO:0000313" key="4">
    <source>
        <dbReference type="WBParaSite" id="HPBE_0001071301-mRNA-1"/>
    </source>
</evidence>
<name>A0A183FS40_HELPZ</name>
<dbReference type="PANTHER" id="PTHR33936:SF25">
    <property type="entry name" value="C2H2-TYPE DOMAIN-CONTAINING PROTEIN"/>
    <property type="match status" value="1"/>
</dbReference>
<dbReference type="InterPro" id="IPR052797">
    <property type="entry name" value="RegFact_GeneExpr_CellDeath"/>
</dbReference>
<proteinExistence type="predicted"/>
<keyword evidence="3" id="KW-1185">Reference proteome</keyword>
<accession>A0A183FS40</accession>
<feature type="domain" description="C2H2-type" evidence="1">
    <location>
        <begin position="47"/>
        <end position="68"/>
    </location>
</feature>
<accession>A0A3P8CD57</accession>
<reference evidence="2 3" key="1">
    <citation type="submission" date="2018-11" db="EMBL/GenBank/DDBJ databases">
        <authorList>
            <consortium name="Pathogen Informatics"/>
        </authorList>
    </citation>
    <scope>NUCLEOTIDE SEQUENCE [LARGE SCALE GENOMIC DNA]</scope>
</reference>
<evidence type="ECO:0000259" key="1">
    <source>
        <dbReference type="PROSITE" id="PS00028"/>
    </source>
</evidence>
<dbReference type="WBParaSite" id="HPBE_0001071301-mRNA-1">
    <property type="protein sequence ID" value="HPBE_0001071301-mRNA-1"/>
    <property type="gene ID" value="HPBE_0001071301"/>
</dbReference>
<evidence type="ECO:0000313" key="3">
    <source>
        <dbReference type="Proteomes" id="UP000050761"/>
    </source>
</evidence>
<sequence length="264" mass="29161">MKDHCDDGPRTTCKEELCQDQDSEALESPTEVTQQLENVTDGSPELCPECDMGFEDLFDLLTHAKEVHEFNGTVKEEVFPSYSAFEVKRYLSSGVTSVQYCMEHFGHKKVPRNPPVPWTAQMEIAELLKQGLTFDEIVYIFQNDSVALRQVKRIAAILNSHPENERCLSARPSEGCAPKRIRKEKPDRLASPAVKTEDSKPVAFIREEPISAMTLLAEASSRRGPCPVEAKSPWGAAGVRAFTLTVAPDGKGFALVDKASCTSG</sequence>
<dbReference type="AlphaFoldDB" id="A0A183FS40"/>
<evidence type="ECO:0000313" key="2">
    <source>
        <dbReference type="EMBL" id="VDO86088.1"/>
    </source>
</evidence>
<dbReference type="OrthoDB" id="6759341at2759"/>
<dbReference type="PROSITE" id="PS00028">
    <property type="entry name" value="ZINC_FINGER_C2H2_1"/>
    <property type="match status" value="1"/>
</dbReference>
<gene>
    <name evidence="2" type="ORF">HPBE_LOCUS10714</name>
</gene>
<dbReference type="InterPro" id="IPR013087">
    <property type="entry name" value="Znf_C2H2_type"/>
</dbReference>
<dbReference type="EMBL" id="UZAH01026854">
    <property type="protein sequence ID" value="VDO86088.1"/>
    <property type="molecule type" value="Genomic_DNA"/>
</dbReference>
<protein>
    <submittedName>
        <fullName evidence="4">C2H2-type domain-containing protein</fullName>
    </submittedName>
</protein>
<dbReference type="PANTHER" id="PTHR33936">
    <property type="entry name" value="PROTEIN CBG17840"/>
    <property type="match status" value="1"/>
</dbReference>
<reference evidence="4" key="2">
    <citation type="submission" date="2019-09" db="UniProtKB">
        <authorList>
            <consortium name="WormBaseParasite"/>
        </authorList>
    </citation>
    <scope>IDENTIFICATION</scope>
</reference>
<organism evidence="3 4">
    <name type="scientific">Heligmosomoides polygyrus</name>
    <name type="common">Parasitic roundworm</name>
    <dbReference type="NCBI Taxonomy" id="6339"/>
    <lineage>
        <taxon>Eukaryota</taxon>
        <taxon>Metazoa</taxon>
        <taxon>Ecdysozoa</taxon>
        <taxon>Nematoda</taxon>
        <taxon>Chromadorea</taxon>
        <taxon>Rhabditida</taxon>
        <taxon>Rhabditina</taxon>
        <taxon>Rhabditomorpha</taxon>
        <taxon>Strongyloidea</taxon>
        <taxon>Heligmosomidae</taxon>
        <taxon>Heligmosomoides</taxon>
    </lineage>
</organism>
<dbReference type="Proteomes" id="UP000050761">
    <property type="component" value="Unassembled WGS sequence"/>
</dbReference>